<evidence type="ECO:0000256" key="1">
    <source>
        <dbReference type="SAM" id="MobiDB-lite"/>
    </source>
</evidence>
<dbReference type="Proteomes" id="UP000020077">
    <property type="component" value="Unassembled WGS sequence"/>
</dbReference>
<sequence length="145" mass="15698">MSDQADHFAGFDGDIDVAGDAARPVAEADVAQLDASRDLRQVHRMRRLGNAGDMVENVENALGAGRGLLGHRNDAAHRIEAQVEATDVGEEGSEHTDGDLILGDLPDAESPDDQEADFGEQGDRWRKQRPHLVDPVIDFQVVHIG</sequence>
<evidence type="ECO:0000313" key="2">
    <source>
        <dbReference type="EMBL" id="KFB73360.1"/>
    </source>
</evidence>
<organism evidence="2 3">
    <name type="scientific">Candidatus Accumulibacter phosphatis</name>
    <dbReference type="NCBI Taxonomy" id="327160"/>
    <lineage>
        <taxon>Bacteria</taxon>
        <taxon>Pseudomonadati</taxon>
        <taxon>Pseudomonadota</taxon>
        <taxon>Betaproteobacteria</taxon>
        <taxon>Candidatus Accumulibacter</taxon>
    </lineage>
</organism>
<accession>A0A080LZB4</accession>
<dbReference type="AlphaFoldDB" id="A0A080LZB4"/>
<feature type="region of interest" description="Disordered" evidence="1">
    <location>
        <begin position="84"/>
        <end position="129"/>
    </location>
</feature>
<feature type="compositionally biased region" description="Acidic residues" evidence="1">
    <location>
        <begin position="106"/>
        <end position="120"/>
    </location>
</feature>
<protein>
    <submittedName>
        <fullName evidence="2">Uncharacterized protein</fullName>
    </submittedName>
</protein>
<proteinExistence type="predicted"/>
<gene>
    <name evidence="2" type="ORF">AW09_001385</name>
</gene>
<dbReference type="EMBL" id="JDVG02000234">
    <property type="protein sequence ID" value="KFB73360.1"/>
    <property type="molecule type" value="Genomic_DNA"/>
</dbReference>
<name>A0A080LZB4_9PROT</name>
<comment type="caution">
    <text evidence="2">The sequence shown here is derived from an EMBL/GenBank/DDBJ whole genome shotgun (WGS) entry which is preliminary data.</text>
</comment>
<evidence type="ECO:0000313" key="3">
    <source>
        <dbReference type="Proteomes" id="UP000020077"/>
    </source>
</evidence>
<reference evidence="2 3" key="1">
    <citation type="submission" date="2014-02" db="EMBL/GenBank/DDBJ databases">
        <title>Expanding our view of genomic diversity in Candidatus Accumulibacter clades.</title>
        <authorList>
            <person name="Skennerton C.T."/>
            <person name="Barr J.J."/>
            <person name="Slater F.R."/>
            <person name="Bond P.L."/>
            <person name="Tyson G.W."/>
        </authorList>
    </citation>
    <scope>NUCLEOTIDE SEQUENCE [LARGE SCALE GENOMIC DNA]</scope>
    <source>
        <strain evidence="3">BA-91</strain>
    </source>
</reference>